<accession>A0A3E4YCC6</accession>
<reference evidence="1 2" key="1">
    <citation type="submission" date="2018-08" db="EMBL/GenBank/DDBJ databases">
        <title>A genome reference for cultivated species of the human gut microbiota.</title>
        <authorList>
            <person name="Zou Y."/>
            <person name="Xue W."/>
            <person name="Luo G."/>
        </authorList>
    </citation>
    <scope>NUCLEOTIDE SEQUENCE [LARGE SCALE GENOMIC DNA]</scope>
    <source>
        <strain evidence="1 2">OM07-13</strain>
    </source>
</reference>
<name>A0A3E4YCC6_9FIRM</name>
<protein>
    <submittedName>
        <fullName evidence="1">Uncharacterized protein</fullName>
    </submittedName>
</protein>
<dbReference type="AlphaFoldDB" id="A0A3E4YCC6"/>
<dbReference type="RefSeq" id="WP_117718660.1">
    <property type="nucleotide sequence ID" value="NZ_QSTP01000005.1"/>
</dbReference>
<dbReference type="EMBL" id="QSTP01000005">
    <property type="protein sequence ID" value="RGM72151.1"/>
    <property type="molecule type" value="Genomic_DNA"/>
</dbReference>
<sequence length="157" mass="18909">MKDRAYNELYLKSNIELHRLLFLDFTKNKDFDFFSLVDAYMQTSKIREGMDKGSPKELNKGDKQLLNSIDYSKCIKDAHNNKVIDYGIMHWMADIYCQFQWYYKIPSKEINYKIPSKELYRIYFPLHETSEKNACEKIYQIYFINNQKSLHDLSINN</sequence>
<evidence type="ECO:0000313" key="2">
    <source>
        <dbReference type="Proteomes" id="UP000260758"/>
    </source>
</evidence>
<gene>
    <name evidence="1" type="ORF">DXB99_06330</name>
</gene>
<proteinExistence type="predicted"/>
<comment type="caution">
    <text evidence="1">The sequence shown here is derived from an EMBL/GenBank/DDBJ whole genome shotgun (WGS) entry which is preliminary data.</text>
</comment>
<organism evidence="1 2">
    <name type="scientific">Agathobacter rectalis</name>
    <dbReference type="NCBI Taxonomy" id="39491"/>
    <lineage>
        <taxon>Bacteria</taxon>
        <taxon>Bacillati</taxon>
        <taxon>Bacillota</taxon>
        <taxon>Clostridia</taxon>
        <taxon>Lachnospirales</taxon>
        <taxon>Lachnospiraceae</taxon>
        <taxon>Agathobacter</taxon>
    </lineage>
</organism>
<dbReference type="Proteomes" id="UP000260758">
    <property type="component" value="Unassembled WGS sequence"/>
</dbReference>
<evidence type="ECO:0000313" key="1">
    <source>
        <dbReference type="EMBL" id="RGM72151.1"/>
    </source>
</evidence>